<dbReference type="InterPro" id="IPR011006">
    <property type="entry name" value="CheY-like_superfamily"/>
</dbReference>
<organism evidence="7 8">
    <name type="scientific">Kocuria aegyptia</name>
    <dbReference type="NCBI Taxonomy" id="330943"/>
    <lineage>
        <taxon>Bacteria</taxon>
        <taxon>Bacillati</taxon>
        <taxon>Actinomycetota</taxon>
        <taxon>Actinomycetes</taxon>
        <taxon>Micrococcales</taxon>
        <taxon>Micrococcaceae</taxon>
        <taxon>Kocuria</taxon>
    </lineage>
</organism>
<dbReference type="Proteomes" id="UP001501204">
    <property type="component" value="Unassembled WGS sequence"/>
</dbReference>
<gene>
    <name evidence="7" type="ORF">GCM10009767_35490</name>
</gene>
<protein>
    <submittedName>
        <fullName evidence="7">GAF and ANTAR domain-containing protein</fullName>
    </submittedName>
</protein>
<keyword evidence="8" id="KW-1185">Reference proteome</keyword>
<dbReference type="Pfam" id="PF13185">
    <property type="entry name" value="GAF_2"/>
    <property type="match status" value="1"/>
</dbReference>
<dbReference type="PIRSF" id="PIRSF036625">
    <property type="entry name" value="GAF_ANTAR"/>
    <property type="match status" value="1"/>
</dbReference>
<dbReference type="Gene3D" id="1.10.10.10">
    <property type="entry name" value="Winged helix-like DNA-binding domain superfamily/Winged helix DNA-binding domain"/>
    <property type="match status" value="1"/>
</dbReference>
<keyword evidence="3" id="KW-0805">Transcription regulation</keyword>
<evidence type="ECO:0000256" key="1">
    <source>
        <dbReference type="ARBA" id="ARBA00022679"/>
    </source>
</evidence>
<dbReference type="PROSITE" id="PS50921">
    <property type="entry name" value="ANTAR"/>
    <property type="match status" value="1"/>
</dbReference>
<dbReference type="InterPro" id="IPR036388">
    <property type="entry name" value="WH-like_DNA-bd_sf"/>
</dbReference>
<evidence type="ECO:0000256" key="3">
    <source>
        <dbReference type="ARBA" id="ARBA00023015"/>
    </source>
</evidence>
<evidence type="ECO:0000256" key="2">
    <source>
        <dbReference type="ARBA" id="ARBA00022777"/>
    </source>
</evidence>
<evidence type="ECO:0000313" key="8">
    <source>
        <dbReference type="Proteomes" id="UP001501204"/>
    </source>
</evidence>
<keyword evidence="4" id="KW-0804">Transcription</keyword>
<evidence type="ECO:0000313" key="7">
    <source>
        <dbReference type="EMBL" id="GAA1774383.1"/>
    </source>
</evidence>
<dbReference type="SMART" id="SM01012">
    <property type="entry name" value="ANTAR"/>
    <property type="match status" value="1"/>
</dbReference>
<evidence type="ECO:0000259" key="6">
    <source>
        <dbReference type="PROSITE" id="PS50921"/>
    </source>
</evidence>
<dbReference type="InterPro" id="IPR005561">
    <property type="entry name" value="ANTAR"/>
</dbReference>
<keyword evidence="1" id="KW-0808">Transferase</keyword>
<accession>A0ABP4XCR1</accession>
<dbReference type="InterPro" id="IPR012074">
    <property type="entry name" value="GAF_ANTAR"/>
</dbReference>
<dbReference type="Pfam" id="PF03861">
    <property type="entry name" value="ANTAR"/>
    <property type="match status" value="1"/>
</dbReference>
<comment type="caution">
    <text evidence="7">The sequence shown here is derived from an EMBL/GenBank/DDBJ whole genome shotgun (WGS) entry which is preliminary data.</text>
</comment>
<sequence>MGVSMGVPVPTSPADPAAMAEVADAVLRLGEQLRGAAADTLVEAVIEHAVAALPGVRWASITTLRQGRFRTLAATGEEARAADAIQYELGSGPCVDAVLEDSVHLSEDLAVDGRWPVYGARAAEELGMRSALAYRLTLVADPDLLAGLNLYSDVPDAFDAATVWAGTLLATHAAWAVSLELTRQRAEQLEVALRSNREIGTAIGVLMAQHKLTRDQAHELLRVASQDGNRKMAAIAAEVVETGQLSMPRRPARPGPGAGDGR</sequence>
<keyword evidence="2" id="KW-0418">Kinase</keyword>
<evidence type="ECO:0000256" key="4">
    <source>
        <dbReference type="ARBA" id="ARBA00023163"/>
    </source>
</evidence>
<proteinExistence type="predicted"/>
<dbReference type="SUPFAM" id="SSF55781">
    <property type="entry name" value="GAF domain-like"/>
    <property type="match status" value="1"/>
</dbReference>
<dbReference type="EMBL" id="BAAAOA010000046">
    <property type="protein sequence ID" value="GAA1774383.1"/>
    <property type="molecule type" value="Genomic_DNA"/>
</dbReference>
<dbReference type="Gene3D" id="3.30.450.40">
    <property type="match status" value="1"/>
</dbReference>
<dbReference type="InterPro" id="IPR029016">
    <property type="entry name" value="GAF-like_dom_sf"/>
</dbReference>
<reference evidence="8" key="1">
    <citation type="journal article" date="2019" name="Int. J. Syst. Evol. Microbiol.">
        <title>The Global Catalogue of Microorganisms (GCM) 10K type strain sequencing project: providing services to taxonomists for standard genome sequencing and annotation.</title>
        <authorList>
            <consortium name="The Broad Institute Genomics Platform"/>
            <consortium name="The Broad Institute Genome Sequencing Center for Infectious Disease"/>
            <person name="Wu L."/>
            <person name="Ma J."/>
        </authorList>
    </citation>
    <scope>NUCLEOTIDE SEQUENCE [LARGE SCALE GENOMIC DNA]</scope>
    <source>
        <strain evidence="8">JCM 14735</strain>
    </source>
</reference>
<dbReference type="InterPro" id="IPR003018">
    <property type="entry name" value="GAF"/>
</dbReference>
<evidence type="ECO:0000256" key="5">
    <source>
        <dbReference type="SAM" id="MobiDB-lite"/>
    </source>
</evidence>
<feature type="region of interest" description="Disordered" evidence="5">
    <location>
        <begin position="243"/>
        <end position="262"/>
    </location>
</feature>
<name>A0ABP4XCR1_9MICC</name>
<dbReference type="SUPFAM" id="SSF52172">
    <property type="entry name" value="CheY-like"/>
    <property type="match status" value="1"/>
</dbReference>
<feature type="domain" description="ANTAR" evidence="6">
    <location>
        <begin position="179"/>
        <end position="240"/>
    </location>
</feature>